<dbReference type="AlphaFoldDB" id="A0A161ZGK6"/>
<dbReference type="EMBL" id="CM002798">
    <property type="protein sequence ID" value="KZN91167.1"/>
    <property type="molecule type" value="Genomic_DNA"/>
</dbReference>
<evidence type="ECO:0000313" key="1">
    <source>
        <dbReference type="EMBL" id="KZN91167.1"/>
    </source>
</evidence>
<organism evidence="1">
    <name type="scientific">Penicillium chrysogenum</name>
    <name type="common">Penicillium notatum</name>
    <dbReference type="NCBI Taxonomy" id="5076"/>
    <lineage>
        <taxon>Eukaryota</taxon>
        <taxon>Fungi</taxon>
        <taxon>Dikarya</taxon>
        <taxon>Ascomycota</taxon>
        <taxon>Pezizomycotina</taxon>
        <taxon>Eurotiomycetes</taxon>
        <taxon>Eurotiomycetidae</taxon>
        <taxon>Eurotiales</taxon>
        <taxon>Aspergillaceae</taxon>
        <taxon>Penicillium</taxon>
        <taxon>Penicillium chrysogenum species complex</taxon>
    </lineage>
</organism>
<reference evidence="1" key="1">
    <citation type="journal article" date="2014" name="Genome Announc.">
        <title>Complete sequencing and chromosome-scale genome assembly of the industrial progenitor strain P2niaD18 from the penicillin producer Penicillium chrysogenum.</title>
        <authorList>
            <person name="Specht T."/>
            <person name="Dahlmann T.A."/>
            <person name="Zadra I."/>
            <person name="Kurnsteiner H."/>
            <person name="Kuck U."/>
        </authorList>
    </citation>
    <scope>NUCLEOTIDE SEQUENCE [LARGE SCALE GENOMIC DNA]</scope>
    <source>
        <strain evidence="1">P2niaD18</strain>
    </source>
</reference>
<gene>
    <name evidence="1" type="ORF">EN45_012960</name>
</gene>
<protein>
    <submittedName>
        <fullName evidence="1">Uncharacterized protein</fullName>
    </submittedName>
</protein>
<dbReference type="Proteomes" id="UP000076449">
    <property type="component" value="Chromosome I"/>
</dbReference>
<accession>A0A161ZGK6</accession>
<proteinExistence type="predicted"/>
<name>A0A161ZGK6_PENCH</name>
<sequence>MASVPPGEYVWYRGIAVSCDRVQELPEDGRVLDQVLTQDISVVSQESATNDGGTVSDIDTPVVSAVPNFLPDHSEIDSIRRMAGPHLT</sequence>